<dbReference type="OMA" id="FALHESM"/>
<keyword evidence="2" id="KW-0808">Transferase</keyword>
<dbReference type="InterPro" id="IPR053143">
    <property type="entry name" value="Arylsulfate_ST"/>
</dbReference>
<evidence type="ECO:0000256" key="1">
    <source>
        <dbReference type="SAM" id="SignalP"/>
    </source>
</evidence>
<name>M7U0M6_EUTLA</name>
<dbReference type="STRING" id="1287681.M7U0M6"/>
<dbReference type="eggNOG" id="ENOG502SKI4">
    <property type="taxonomic scope" value="Eukaryota"/>
</dbReference>
<protein>
    <submittedName>
        <fullName evidence="2">Putative arylsulfotransferase-like protein</fullName>
    </submittedName>
</protein>
<dbReference type="GO" id="GO:0016740">
    <property type="term" value="F:transferase activity"/>
    <property type="evidence" value="ECO:0007669"/>
    <property type="project" value="UniProtKB-KW"/>
</dbReference>
<dbReference type="AlphaFoldDB" id="M7U0M6"/>
<dbReference type="PANTHER" id="PTHR35340">
    <property type="entry name" value="PQQ ENZYME REPEAT PROTEIN-RELATED"/>
    <property type="match status" value="1"/>
</dbReference>
<dbReference type="HOGENOM" id="CLU_018249_0_0_1"/>
<dbReference type="InterPro" id="IPR039535">
    <property type="entry name" value="ASST-like"/>
</dbReference>
<keyword evidence="1" id="KW-0732">Signal</keyword>
<dbReference type="PANTHER" id="PTHR35340:SF5">
    <property type="entry name" value="ASST-DOMAIN-CONTAINING PROTEIN"/>
    <property type="match status" value="1"/>
</dbReference>
<reference evidence="3" key="1">
    <citation type="journal article" date="2013" name="Genome Announc.">
        <title>Draft genome sequence of the grapevine dieback fungus Eutypa lata UCR-EL1.</title>
        <authorList>
            <person name="Blanco-Ulate B."/>
            <person name="Rolshausen P.E."/>
            <person name="Cantu D."/>
        </authorList>
    </citation>
    <scope>NUCLEOTIDE SEQUENCE [LARGE SCALE GENOMIC DNA]</scope>
    <source>
        <strain evidence="3">UCR-EL1</strain>
    </source>
</reference>
<dbReference type="EMBL" id="KB705449">
    <property type="protein sequence ID" value="EMR72475.1"/>
    <property type="molecule type" value="Genomic_DNA"/>
</dbReference>
<dbReference type="KEGG" id="ela:UCREL1_475"/>
<gene>
    <name evidence="2" type="ORF">UCREL1_475</name>
</gene>
<accession>M7U0M6</accession>
<sequence>MSPFALPSSVFLLVLSLGSHRTLADQPHFGAAEYDDYNNGVYGDRPNQTYHTTDIKSPAILINTWKKDLVSPESHILMSPPVGGQPRSPLVFSAKDLSLVYADPEWDGGATANLQEHAGKTYLTFWSGHDFLGWGSGSGIMLDENYRLFANVTTTDAFDTGADSHEFQLTHDGGALVNNYNKIPQYDMSDAGGPRDSVLHDSAFQEIDVATGEARFTWRASEHFALHESMNGYIFDADGGGWDWFHQNSVQKTPDGNYLISARHLSLLALISGKDGSKIWQLGGKNNDFEDLSDGRATNFGFQHHARFVDDAFTEVTFFANNAEFSHASTPGCEDACSRAVRVKLDYENMTARLVQEWHHPKSVQAWAQGGIHALPGGGAMIAWGTVPSVTEVTADGDTVMEIQLSPWAAATGGRDGVAFYRAYKLNYKAHPPWGPSIACVNGTLYVSWNGATEVAKWSVFGGENTVTLTSKNHVVPRAGFETEIKLENPSYRYAQVRALDAEGKTLGSTDMVDMETGDVLKVKVQLDRE</sequence>
<proteinExistence type="predicted"/>
<dbReference type="Pfam" id="PF14269">
    <property type="entry name" value="Arylsulfotran_2"/>
    <property type="match status" value="1"/>
</dbReference>
<dbReference type="Proteomes" id="UP000012174">
    <property type="component" value="Unassembled WGS sequence"/>
</dbReference>
<feature type="signal peptide" evidence="1">
    <location>
        <begin position="1"/>
        <end position="24"/>
    </location>
</feature>
<evidence type="ECO:0000313" key="3">
    <source>
        <dbReference type="Proteomes" id="UP000012174"/>
    </source>
</evidence>
<keyword evidence="3" id="KW-1185">Reference proteome</keyword>
<dbReference type="OrthoDB" id="5427350at2759"/>
<organism evidence="2 3">
    <name type="scientific">Eutypa lata (strain UCR-EL1)</name>
    <name type="common">Grapevine dieback disease fungus</name>
    <name type="synonym">Eutypa armeniacae</name>
    <dbReference type="NCBI Taxonomy" id="1287681"/>
    <lineage>
        <taxon>Eukaryota</taxon>
        <taxon>Fungi</taxon>
        <taxon>Dikarya</taxon>
        <taxon>Ascomycota</taxon>
        <taxon>Pezizomycotina</taxon>
        <taxon>Sordariomycetes</taxon>
        <taxon>Xylariomycetidae</taxon>
        <taxon>Xylariales</taxon>
        <taxon>Diatrypaceae</taxon>
        <taxon>Eutypa</taxon>
    </lineage>
</organism>
<evidence type="ECO:0000313" key="2">
    <source>
        <dbReference type="EMBL" id="EMR72475.1"/>
    </source>
</evidence>
<feature type="chain" id="PRO_5004086094" evidence="1">
    <location>
        <begin position="25"/>
        <end position="530"/>
    </location>
</feature>